<feature type="coiled-coil region" evidence="1">
    <location>
        <begin position="656"/>
        <end position="729"/>
    </location>
</feature>
<organism evidence="3 4">
    <name type="scientific">Callorhinchus milii</name>
    <name type="common">Ghost shark</name>
    <dbReference type="NCBI Taxonomy" id="7868"/>
    <lineage>
        <taxon>Eukaryota</taxon>
        <taxon>Metazoa</taxon>
        <taxon>Chordata</taxon>
        <taxon>Craniata</taxon>
        <taxon>Vertebrata</taxon>
        <taxon>Chondrichthyes</taxon>
        <taxon>Holocephali</taxon>
        <taxon>Chimaeriformes</taxon>
        <taxon>Callorhinchidae</taxon>
        <taxon>Callorhinchus</taxon>
    </lineage>
</organism>
<dbReference type="CTD" id="284001"/>
<dbReference type="Proteomes" id="UP000314986">
    <property type="component" value="Unassembled WGS sequence"/>
</dbReference>
<dbReference type="GO" id="GO:0045931">
    <property type="term" value="P:positive regulation of mitotic cell cycle"/>
    <property type="evidence" value="ECO:0007669"/>
    <property type="project" value="TreeGrafter"/>
</dbReference>
<evidence type="ECO:0000256" key="2">
    <source>
        <dbReference type="SAM" id="MobiDB-lite"/>
    </source>
</evidence>
<dbReference type="STRING" id="7868.ENSCMIP00000044112"/>
<dbReference type="GO" id="GO:0005814">
    <property type="term" value="C:centriole"/>
    <property type="evidence" value="ECO:0007669"/>
    <property type="project" value="TreeGrafter"/>
</dbReference>
<feature type="coiled-coil region" evidence="1">
    <location>
        <begin position="286"/>
        <end position="328"/>
    </location>
</feature>
<dbReference type="InParanoid" id="A0A4W3JN70"/>
<protein>
    <submittedName>
        <fullName evidence="3">Coiled-coil domain containing 57</fullName>
    </submittedName>
</protein>
<dbReference type="AlphaFoldDB" id="A0A4W3JN70"/>
<dbReference type="OrthoDB" id="568502at2759"/>
<dbReference type="PANTHER" id="PTHR46725">
    <property type="entry name" value="COILED-COIL DOMAIN-CONTAINING PROTEIN 57"/>
    <property type="match status" value="1"/>
</dbReference>
<dbReference type="GO" id="GO:0007099">
    <property type="term" value="P:centriole replication"/>
    <property type="evidence" value="ECO:0007669"/>
    <property type="project" value="TreeGrafter"/>
</dbReference>
<proteinExistence type="predicted"/>
<keyword evidence="1" id="KW-0175">Coiled coil</keyword>
<reference evidence="4" key="3">
    <citation type="journal article" date="2014" name="Nature">
        <title>Elephant shark genome provides unique insights into gnathostome evolution.</title>
        <authorList>
            <consortium name="International Elephant Shark Genome Sequencing Consortium"/>
            <person name="Venkatesh B."/>
            <person name="Lee A.P."/>
            <person name="Ravi V."/>
            <person name="Maurya A.K."/>
            <person name="Lian M.M."/>
            <person name="Swann J.B."/>
            <person name="Ohta Y."/>
            <person name="Flajnik M.F."/>
            <person name="Sutoh Y."/>
            <person name="Kasahara M."/>
            <person name="Hoon S."/>
            <person name="Gangu V."/>
            <person name="Roy S.W."/>
            <person name="Irimia M."/>
            <person name="Korzh V."/>
            <person name="Kondrychyn I."/>
            <person name="Lim Z.W."/>
            <person name="Tay B.H."/>
            <person name="Tohari S."/>
            <person name="Kong K.W."/>
            <person name="Ho S."/>
            <person name="Lorente-Galdos B."/>
            <person name="Quilez J."/>
            <person name="Marques-Bonet T."/>
            <person name="Raney B.J."/>
            <person name="Ingham P.W."/>
            <person name="Tay A."/>
            <person name="Hillier L.W."/>
            <person name="Minx P."/>
            <person name="Boehm T."/>
            <person name="Wilson R.K."/>
            <person name="Brenner S."/>
            <person name="Warren W.C."/>
        </authorList>
    </citation>
    <scope>NUCLEOTIDE SEQUENCE [LARGE SCALE GENOMIC DNA]</scope>
</reference>
<dbReference type="PANTHER" id="PTHR46725:SF1">
    <property type="entry name" value="COILED-COIL DOMAIN-CONTAINING PROTEIN 57"/>
    <property type="match status" value="1"/>
</dbReference>
<reference evidence="4" key="1">
    <citation type="journal article" date="2006" name="Science">
        <title>Ancient noncoding elements conserved in the human genome.</title>
        <authorList>
            <person name="Venkatesh B."/>
            <person name="Kirkness E.F."/>
            <person name="Loh Y.H."/>
            <person name="Halpern A.L."/>
            <person name="Lee A.P."/>
            <person name="Johnson J."/>
            <person name="Dandona N."/>
            <person name="Viswanathan L.D."/>
            <person name="Tay A."/>
            <person name="Venter J.C."/>
            <person name="Strausberg R.L."/>
            <person name="Brenner S."/>
        </authorList>
    </citation>
    <scope>NUCLEOTIDE SEQUENCE [LARGE SCALE GENOMIC DNA]</scope>
</reference>
<feature type="compositionally biased region" description="Basic residues" evidence="2">
    <location>
        <begin position="1056"/>
        <end position="1065"/>
    </location>
</feature>
<sequence length="1073" mass="123124">MLQEDGNFDELLARKEQEWKELQTRRFQLLETTLRDVKTQLKEQQEKFTLLKEDFKYNLKVLDERDRELERYDSMFSHLKVVESSKQAEISELRIRIDKMQEAVNMEAKTQEQLELRYQQQLKQHQLDLEKTRSSKHSETNRHREEYEKLKRELERKIREVEGELSLQKQELLAEFDAEMRQREHEFTLRADEMSNVVLTNELKVKLLSKELEVLREVGAKAAESLQVAENTNHEMEKQLQRKEWDLKDVTTLKEVRIKELEDKIRGKEMKWNKEVEMFQRKFAELDRFARERDAILEAAKEANAEQIRELENKGRELQISLESLEMEKRQGEWRCADGMREKEDAIEKLRGELSTVKAGWDAHIQQISKETVAKDVQVKTLQDQDSKLRAELTRHKEDGEKYKQQLVRAVEREKNLEQARVQVELDWQYRCEEMERNQYLKSEELIQGLSQAQNQALAELQETKRELQEMEALVQTVTLERDRAVATLQKHGILPESDLQASVPGGGGRDGMDFPSDAFRKLQQQNLNLRIVIGQMRKEMETLSEHIPANQSKDKLHDNARSMKNSKEALQNGPLTSYTPEYVKSLEVEVGGLKHKCRKLEEQLEDISKASNKTRVPLPGLPISADNAYLQNHIRTLNETIGGLRAEKVSAAATIKKHEARIVHLDSAVTQLTQQVRQKQVEINQLQYEITSHTQRSNAEIMRLKERVAELELQLSETRREADEYFRGNLQQNLETVALGNEVSALKLDLLSGRAPVVVEQNAFIRELQEETLRLRQQVSNSASVSGPLKQSSSSASVLQAKLKQAARHISRLAREKQQLIEMGNRLRAELLRSGLDVSQPSMALNQSVLPSQSPKQLAQRRLSALEHLQYQLTTQELEYAQRQQFKQVVTTARRSSPESEINHNPWENNTAGVGCTTNGNLSAALTGKPVTSITEESALLATSQPQNLLMPEPSGLQPVISPLMSSYGTDSSIQDIWQMLERGSSPSIGSPQDNTVQAGGGLKRPETNRESVPSIKPNSSTKVTGREPTLNVKGIQADIKSRTKAKHLAETPKKPKRLTKAAKIRNYNIRD</sequence>
<dbReference type="OMA" id="RNLKHKF"/>
<feature type="coiled-coil region" evidence="1">
    <location>
        <begin position="27"/>
        <end position="54"/>
    </location>
</feature>
<accession>A0A4W3JN70</accession>
<evidence type="ECO:0000256" key="1">
    <source>
        <dbReference type="SAM" id="Coils"/>
    </source>
</evidence>
<reference evidence="3" key="5">
    <citation type="submission" date="2025-09" db="UniProtKB">
        <authorList>
            <consortium name="Ensembl"/>
        </authorList>
    </citation>
    <scope>IDENTIFICATION</scope>
</reference>
<dbReference type="GO" id="GO:0007020">
    <property type="term" value="P:microtubule nucleation"/>
    <property type="evidence" value="ECO:0007669"/>
    <property type="project" value="TreeGrafter"/>
</dbReference>
<dbReference type="Ensembl" id="ENSCMIT00000044746.1">
    <property type="protein sequence ID" value="ENSCMIP00000044112.1"/>
    <property type="gene ID" value="ENSCMIG00000018281.1"/>
</dbReference>
<dbReference type="GO" id="GO:0005876">
    <property type="term" value="C:spindle microtubule"/>
    <property type="evidence" value="ECO:0007669"/>
    <property type="project" value="TreeGrafter"/>
</dbReference>
<dbReference type="InterPro" id="IPR042481">
    <property type="entry name" value="CCDC57"/>
</dbReference>
<dbReference type="GO" id="GO:0034451">
    <property type="term" value="C:centriolar satellite"/>
    <property type="evidence" value="ECO:0007669"/>
    <property type="project" value="TreeGrafter"/>
</dbReference>
<feature type="region of interest" description="Disordered" evidence="2">
    <location>
        <begin position="126"/>
        <end position="147"/>
    </location>
</feature>
<dbReference type="GeneTree" id="ENSGT00940000153251"/>
<gene>
    <name evidence="3" type="primary">ccdc57</name>
</gene>
<reference evidence="4" key="2">
    <citation type="journal article" date="2007" name="PLoS Biol.">
        <title>Survey sequencing and comparative analysis of the elephant shark (Callorhinchus milii) genome.</title>
        <authorList>
            <person name="Venkatesh B."/>
            <person name="Kirkness E.F."/>
            <person name="Loh Y.H."/>
            <person name="Halpern A.L."/>
            <person name="Lee A.P."/>
            <person name="Johnson J."/>
            <person name="Dandona N."/>
            <person name="Viswanathan L.D."/>
            <person name="Tay A."/>
            <person name="Venter J.C."/>
            <person name="Strausberg R.L."/>
            <person name="Brenner S."/>
        </authorList>
    </citation>
    <scope>NUCLEOTIDE SEQUENCE [LARGE SCALE GENOMIC DNA]</scope>
</reference>
<dbReference type="GO" id="GO:0060271">
    <property type="term" value="P:cilium assembly"/>
    <property type="evidence" value="ECO:0007669"/>
    <property type="project" value="TreeGrafter"/>
</dbReference>
<keyword evidence="4" id="KW-1185">Reference proteome</keyword>
<feature type="coiled-coil region" evidence="1">
    <location>
        <begin position="379"/>
        <end position="420"/>
    </location>
</feature>
<evidence type="ECO:0000313" key="3">
    <source>
        <dbReference type="Ensembl" id="ENSCMIP00000044112.1"/>
    </source>
</evidence>
<feature type="region of interest" description="Disordered" evidence="2">
    <location>
        <begin position="986"/>
        <end position="1073"/>
    </location>
</feature>
<reference evidence="3" key="4">
    <citation type="submission" date="2025-08" db="UniProtKB">
        <authorList>
            <consortium name="Ensembl"/>
        </authorList>
    </citation>
    <scope>IDENTIFICATION</scope>
</reference>
<feature type="coiled-coil region" evidence="1">
    <location>
        <begin position="584"/>
        <end position="611"/>
    </location>
</feature>
<feature type="compositionally biased region" description="Polar residues" evidence="2">
    <location>
        <begin position="986"/>
        <end position="999"/>
    </location>
</feature>
<evidence type="ECO:0000313" key="4">
    <source>
        <dbReference type="Proteomes" id="UP000314986"/>
    </source>
</evidence>
<name>A0A4W3JN70_CALMI</name>
<dbReference type="Gene3D" id="1.10.287.510">
    <property type="entry name" value="Helix hairpin bin"/>
    <property type="match status" value="1"/>
</dbReference>
<feature type="coiled-coil region" evidence="1">
    <location>
        <begin position="797"/>
        <end position="831"/>
    </location>
</feature>
<feature type="coiled-coil region" evidence="1">
    <location>
        <begin position="447"/>
        <end position="481"/>
    </location>
</feature>
<dbReference type="GeneID" id="103175470"/>